<dbReference type="GO" id="GO:0032259">
    <property type="term" value="P:methylation"/>
    <property type="evidence" value="ECO:0007669"/>
    <property type="project" value="UniProtKB-KW"/>
</dbReference>
<keyword evidence="1" id="KW-0489">Methyltransferase</keyword>
<reference evidence="2" key="1">
    <citation type="journal article" date="2013" name="Nat. Biotechnol.">
        <title>Chinese hamster genome sequenced from sorted chromosomes.</title>
        <authorList>
            <person name="Brinkrolf K."/>
            <person name="Rupp O."/>
            <person name="Laux H."/>
            <person name="Kollin F."/>
            <person name="Ernst W."/>
            <person name="Linke B."/>
            <person name="Kofler R."/>
            <person name="Romand S."/>
            <person name="Hesse F."/>
            <person name="Budach W.E."/>
            <person name="Galosy S."/>
            <person name="Muller D."/>
            <person name="Noll T."/>
            <person name="Wienberg J."/>
            <person name="Jostock T."/>
            <person name="Leonard M."/>
            <person name="Grillari J."/>
            <person name="Tauch A."/>
            <person name="Goesmann A."/>
            <person name="Helk B."/>
            <person name="Mott J.E."/>
            <person name="Puhler A."/>
            <person name="Borth N."/>
        </authorList>
    </citation>
    <scope>NUCLEOTIDE SEQUENCE [LARGE SCALE GENOMIC DNA]</scope>
    <source>
        <strain evidence="2">17A/GY</strain>
    </source>
</reference>
<keyword evidence="1" id="KW-0808">Transferase</keyword>
<dbReference type="EMBL" id="KE668500">
    <property type="protein sequence ID" value="ERE83764.1"/>
    <property type="molecule type" value="Genomic_DNA"/>
</dbReference>
<dbReference type="GO" id="GO:0008168">
    <property type="term" value="F:methyltransferase activity"/>
    <property type="evidence" value="ECO:0007669"/>
    <property type="project" value="UniProtKB-KW"/>
</dbReference>
<sequence length="94" mass="10338">MLCQTIGELSGVNSNSIFLDICCGTASVVVYIKKRLDKGEYKQTLVLSCPGSNETAWTVIGKCAQRINDCCPPRGGEDTPQEDWRPKDAWNLLS</sequence>
<evidence type="ECO:0000313" key="1">
    <source>
        <dbReference type="EMBL" id="ERE83764.1"/>
    </source>
</evidence>
<name>A0A061ID34_CRIGR</name>
<dbReference type="Proteomes" id="UP000030759">
    <property type="component" value="Unassembled WGS sequence"/>
</dbReference>
<protein>
    <submittedName>
        <fullName evidence="1">Putative tRNA (Uracil-5-)-methyltransferase like protein</fullName>
    </submittedName>
</protein>
<gene>
    <name evidence="1" type="ORF">H671_2g6474</name>
</gene>
<proteinExistence type="predicted"/>
<accession>A0A061ID34</accession>
<dbReference type="AlphaFoldDB" id="A0A061ID34"/>
<evidence type="ECO:0000313" key="2">
    <source>
        <dbReference type="Proteomes" id="UP000030759"/>
    </source>
</evidence>
<organism evidence="1 2">
    <name type="scientific">Cricetulus griseus</name>
    <name type="common">Chinese hamster</name>
    <name type="synonym">Cricetulus barabensis griseus</name>
    <dbReference type="NCBI Taxonomy" id="10029"/>
    <lineage>
        <taxon>Eukaryota</taxon>
        <taxon>Metazoa</taxon>
        <taxon>Chordata</taxon>
        <taxon>Craniata</taxon>
        <taxon>Vertebrata</taxon>
        <taxon>Euteleostomi</taxon>
        <taxon>Mammalia</taxon>
        <taxon>Eutheria</taxon>
        <taxon>Euarchontoglires</taxon>
        <taxon>Glires</taxon>
        <taxon>Rodentia</taxon>
        <taxon>Myomorpha</taxon>
        <taxon>Muroidea</taxon>
        <taxon>Cricetidae</taxon>
        <taxon>Cricetinae</taxon>
        <taxon>Cricetulus</taxon>
    </lineage>
</organism>